<name>A0A8K0CG36_IGNLU</name>
<feature type="transmembrane region" description="Helical" evidence="2">
    <location>
        <begin position="135"/>
        <end position="157"/>
    </location>
</feature>
<dbReference type="GO" id="GO:0008028">
    <property type="term" value="F:monocarboxylic acid transmembrane transporter activity"/>
    <property type="evidence" value="ECO:0007669"/>
    <property type="project" value="TreeGrafter"/>
</dbReference>
<dbReference type="Pfam" id="PF07690">
    <property type="entry name" value="MFS_1"/>
    <property type="match status" value="1"/>
</dbReference>
<dbReference type="InterPro" id="IPR036259">
    <property type="entry name" value="MFS_trans_sf"/>
</dbReference>
<dbReference type="InterPro" id="IPR020846">
    <property type="entry name" value="MFS_dom"/>
</dbReference>
<gene>
    <name evidence="4" type="ORF">ILUMI_20597</name>
</gene>
<evidence type="ECO:0000256" key="2">
    <source>
        <dbReference type="SAM" id="Phobius"/>
    </source>
</evidence>
<proteinExistence type="predicted"/>
<evidence type="ECO:0000313" key="5">
    <source>
        <dbReference type="Proteomes" id="UP000801492"/>
    </source>
</evidence>
<evidence type="ECO:0000259" key="3">
    <source>
        <dbReference type="PROSITE" id="PS50850"/>
    </source>
</evidence>
<dbReference type="CDD" id="cd17352">
    <property type="entry name" value="MFS_MCT_SLC16"/>
    <property type="match status" value="1"/>
</dbReference>
<dbReference type="InterPro" id="IPR011701">
    <property type="entry name" value="MFS"/>
</dbReference>
<feature type="transmembrane region" description="Helical" evidence="2">
    <location>
        <begin position="169"/>
        <end position="190"/>
    </location>
</feature>
<keyword evidence="5" id="KW-1185">Reference proteome</keyword>
<dbReference type="Proteomes" id="UP000801492">
    <property type="component" value="Unassembled WGS sequence"/>
</dbReference>
<dbReference type="EMBL" id="VTPC01089884">
    <property type="protein sequence ID" value="KAF2885574.1"/>
    <property type="molecule type" value="Genomic_DNA"/>
</dbReference>
<accession>A0A8K0CG36</accession>
<feature type="transmembrane region" description="Helical" evidence="2">
    <location>
        <begin position="445"/>
        <end position="470"/>
    </location>
</feature>
<protein>
    <recommendedName>
        <fullName evidence="3">Major facilitator superfamily (MFS) profile domain-containing protein</fullName>
    </recommendedName>
</protein>
<comment type="subcellular location">
    <subcellularLocation>
        <location evidence="1">Membrane</location>
        <topology evidence="1">Multi-pass membrane protein</topology>
    </subcellularLocation>
</comment>
<comment type="caution">
    <text evidence="4">The sequence shown here is derived from an EMBL/GenBank/DDBJ whole genome shotgun (WGS) entry which is preliminary data.</text>
</comment>
<dbReference type="PANTHER" id="PTHR11360:SF229">
    <property type="entry name" value="AGAP007601-PA"/>
    <property type="match status" value="1"/>
</dbReference>
<dbReference type="Gene3D" id="1.20.1250.20">
    <property type="entry name" value="MFS general substrate transporter like domains"/>
    <property type="match status" value="1"/>
</dbReference>
<evidence type="ECO:0000313" key="4">
    <source>
        <dbReference type="EMBL" id="KAF2885574.1"/>
    </source>
</evidence>
<dbReference type="GO" id="GO:0016020">
    <property type="term" value="C:membrane"/>
    <property type="evidence" value="ECO:0007669"/>
    <property type="project" value="UniProtKB-SubCell"/>
</dbReference>
<feature type="transmembrane region" description="Helical" evidence="2">
    <location>
        <begin position="39"/>
        <end position="58"/>
    </location>
</feature>
<evidence type="ECO:0000256" key="1">
    <source>
        <dbReference type="ARBA" id="ARBA00004141"/>
    </source>
</evidence>
<keyword evidence="2" id="KW-0812">Transmembrane</keyword>
<feature type="transmembrane region" description="Helical" evidence="2">
    <location>
        <begin position="379"/>
        <end position="398"/>
    </location>
</feature>
<dbReference type="PANTHER" id="PTHR11360">
    <property type="entry name" value="MONOCARBOXYLATE TRANSPORTER"/>
    <property type="match status" value="1"/>
</dbReference>
<dbReference type="AlphaFoldDB" id="A0A8K0CG36"/>
<organism evidence="4 5">
    <name type="scientific">Ignelater luminosus</name>
    <name type="common">Cucubano</name>
    <name type="synonym">Pyrophorus luminosus</name>
    <dbReference type="NCBI Taxonomy" id="2038154"/>
    <lineage>
        <taxon>Eukaryota</taxon>
        <taxon>Metazoa</taxon>
        <taxon>Ecdysozoa</taxon>
        <taxon>Arthropoda</taxon>
        <taxon>Hexapoda</taxon>
        <taxon>Insecta</taxon>
        <taxon>Pterygota</taxon>
        <taxon>Neoptera</taxon>
        <taxon>Endopterygota</taxon>
        <taxon>Coleoptera</taxon>
        <taxon>Polyphaga</taxon>
        <taxon>Elateriformia</taxon>
        <taxon>Elateroidea</taxon>
        <taxon>Elateridae</taxon>
        <taxon>Agrypninae</taxon>
        <taxon>Pyrophorini</taxon>
        <taxon>Ignelater</taxon>
    </lineage>
</organism>
<keyword evidence="2" id="KW-0472">Membrane</keyword>
<dbReference type="OrthoDB" id="8055603at2759"/>
<dbReference type="InterPro" id="IPR050327">
    <property type="entry name" value="Proton-linked_MCT"/>
</dbReference>
<feature type="transmembrane region" description="Helical" evidence="2">
    <location>
        <begin position="290"/>
        <end position="315"/>
    </location>
</feature>
<feature type="transmembrane region" description="Helical" evidence="2">
    <location>
        <begin position="196"/>
        <end position="217"/>
    </location>
</feature>
<keyword evidence="2" id="KW-1133">Transmembrane helix</keyword>
<dbReference type="PROSITE" id="PS50850">
    <property type="entry name" value="MFS"/>
    <property type="match status" value="1"/>
</dbReference>
<reference evidence="4" key="1">
    <citation type="submission" date="2019-08" db="EMBL/GenBank/DDBJ databases">
        <title>The genome of the North American firefly Photinus pyralis.</title>
        <authorList>
            <consortium name="Photinus pyralis genome working group"/>
            <person name="Fallon T.R."/>
            <person name="Sander Lower S.E."/>
            <person name="Weng J.-K."/>
        </authorList>
    </citation>
    <scope>NUCLEOTIDE SEQUENCE</scope>
    <source>
        <strain evidence="4">TRF0915ILg1</strain>
        <tissue evidence="4">Whole body</tissue>
    </source>
</reference>
<sequence length="482" mass="52972">MKYLYVERRLSVSIFSYSLVIDCDVCVPLMMKKEVPDGGWGWMIVLGAAVANLVNQSLFSQFGLIYGDKLKEMGHGTIGAALVMNINSMVTNFSGLITGPVLKNYSVRKIALVGVILTASGMIFSSFATNIVHLIISYSVFTGLGLGLIMPSTFVAVNEYFSTRKSQAVGLSMAGTGVGQMLMPQVVRFLLDEYGYQGTTLVLGALCLNGLPGALLFHPVKWHMKVVDVEGCAEKKHLLVKNIKIEQTDSQQENEETNSKTVKSSDKKDRAFFQRIATLLNLELLRDFQFIHILLGLSLVYTCSVAFSMLFPFFLQDDIGLTRSDTALAMSILSGADILSRLTLPLVTRYFHVNSRMTFLIGTACLAACRSLLAQQTTLELIILMAILCGYTRAAVVINQNLTVSEYCSETSKLPGALGLNMVAKGIVVLSVGQMFGWVRDYFQSFILCIHVQSTVMLLVVLTWSVDILINKLCFKKSLIAS</sequence>
<feature type="transmembrane region" description="Helical" evidence="2">
    <location>
        <begin position="110"/>
        <end position="129"/>
    </location>
</feature>
<dbReference type="SUPFAM" id="SSF103473">
    <property type="entry name" value="MFS general substrate transporter"/>
    <property type="match status" value="1"/>
</dbReference>
<feature type="transmembrane region" description="Helical" evidence="2">
    <location>
        <begin position="78"/>
        <end position="98"/>
    </location>
</feature>
<feature type="transmembrane region" description="Helical" evidence="2">
    <location>
        <begin position="418"/>
        <end position="439"/>
    </location>
</feature>
<feature type="transmembrane region" description="Helical" evidence="2">
    <location>
        <begin position="356"/>
        <end position="373"/>
    </location>
</feature>
<feature type="domain" description="Major facilitator superfamily (MFS) profile" evidence="3">
    <location>
        <begin position="44"/>
        <end position="479"/>
    </location>
</feature>